<dbReference type="InterPro" id="IPR036322">
    <property type="entry name" value="WD40_repeat_dom_sf"/>
</dbReference>
<organism evidence="3">
    <name type="scientific">Gaeumannomyces tritici (strain R3-111a-1)</name>
    <name type="common">Wheat and barley take-all root rot fungus</name>
    <name type="synonym">Gaeumannomyces graminis var. tritici</name>
    <dbReference type="NCBI Taxonomy" id="644352"/>
    <lineage>
        <taxon>Eukaryota</taxon>
        <taxon>Fungi</taxon>
        <taxon>Dikarya</taxon>
        <taxon>Ascomycota</taxon>
        <taxon>Pezizomycotina</taxon>
        <taxon>Sordariomycetes</taxon>
        <taxon>Sordariomycetidae</taxon>
        <taxon>Magnaporthales</taxon>
        <taxon>Magnaporthaceae</taxon>
        <taxon>Gaeumannomyces</taxon>
    </lineage>
</organism>
<evidence type="ECO:0000256" key="2">
    <source>
        <dbReference type="SAM" id="MobiDB-lite"/>
    </source>
</evidence>
<feature type="region of interest" description="Disordered" evidence="2">
    <location>
        <begin position="725"/>
        <end position="758"/>
    </location>
</feature>
<dbReference type="PROSITE" id="PS50082">
    <property type="entry name" value="WD_REPEATS_2"/>
    <property type="match status" value="1"/>
</dbReference>
<keyword evidence="5" id="KW-1185">Reference proteome</keyword>
<dbReference type="EnsemblFungi" id="EJT68791">
    <property type="protein sequence ID" value="EJT68791"/>
    <property type="gene ID" value="GGTG_13642"/>
</dbReference>
<dbReference type="SUPFAM" id="SSF50978">
    <property type="entry name" value="WD40 repeat-like"/>
    <property type="match status" value="1"/>
</dbReference>
<feature type="region of interest" description="Disordered" evidence="2">
    <location>
        <begin position="579"/>
        <end position="609"/>
    </location>
</feature>
<evidence type="ECO:0000313" key="3">
    <source>
        <dbReference type="EMBL" id="EJT68791.1"/>
    </source>
</evidence>
<dbReference type="GO" id="GO:0030686">
    <property type="term" value="C:90S preribosome"/>
    <property type="evidence" value="ECO:0007669"/>
    <property type="project" value="InterPro"/>
</dbReference>
<dbReference type="HOGENOM" id="CLU_002392_2_1_1"/>
<dbReference type="FunCoup" id="J3PJG1">
    <property type="interactions" value="886"/>
</dbReference>
<reference evidence="4" key="5">
    <citation type="submission" date="2018-04" db="UniProtKB">
        <authorList>
            <consortium name="EnsemblFungi"/>
        </authorList>
    </citation>
    <scope>IDENTIFICATION</scope>
    <source>
        <strain evidence="4">R3-111a-1</strain>
    </source>
</reference>
<dbReference type="RefSeq" id="XP_009229823.1">
    <property type="nucleotide sequence ID" value="XM_009231559.1"/>
</dbReference>
<feature type="repeat" description="WD" evidence="1">
    <location>
        <begin position="263"/>
        <end position="295"/>
    </location>
</feature>
<keyword evidence="1" id="KW-0853">WD repeat</keyword>
<protein>
    <submittedName>
        <fullName evidence="3 4">Uncharacterized protein</fullName>
    </submittedName>
</protein>
<reference evidence="3" key="3">
    <citation type="submission" date="2010-09" db="EMBL/GenBank/DDBJ databases">
        <title>Annotation of Gaeumannomyces graminis var. tritici R3-111a-1.</title>
        <authorList>
            <consortium name="The Broad Institute Genome Sequencing Platform"/>
            <person name="Ma L.-J."/>
            <person name="Dead R."/>
            <person name="Young S.K."/>
            <person name="Zeng Q."/>
            <person name="Gargeya S."/>
            <person name="Fitzgerald M."/>
            <person name="Haas B."/>
            <person name="Abouelleil A."/>
            <person name="Alvarado L."/>
            <person name="Arachchi H.M."/>
            <person name="Berlin A."/>
            <person name="Brown A."/>
            <person name="Chapman S.B."/>
            <person name="Chen Z."/>
            <person name="Dunbar C."/>
            <person name="Freedman E."/>
            <person name="Gearin G."/>
            <person name="Gellesch M."/>
            <person name="Goldberg J."/>
            <person name="Griggs A."/>
            <person name="Gujja S."/>
            <person name="Heiman D."/>
            <person name="Howarth C."/>
            <person name="Larson L."/>
            <person name="Lui A."/>
            <person name="MacDonald P.J.P."/>
            <person name="Mehta T."/>
            <person name="Montmayeur A."/>
            <person name="Murphy C."/>
            <person name="Neiman D."/>
            <person name="Pearson M."/>
            <person name="Priest M."/>
            <person name="Roberts A."/>
            <person name="Saif S."/>
            <person name="Shea T."/>
            <person name="Shenoy N."/>
            <person name="Sisk P."/>
            <person name="Stolte C."/>
            <person name="Sykes S."/>
            <person name="Yandava C."/>
            <person name="Wortman J."/>
            <person name="Nusbaum C."/>
            <person name="Birren B."/>
        </authorList>
    </citation>
    <scope>NUCLEOTIDE SEQUENCE</scope>
    <source>
        <strain evidence="3">R3-111a-1</strain>
    </source>
</reference>
<dbReference type="EMBL" id="GL385420">
    <property type="protein sequence ID" value="EJT68791.1"/>
    <property type="molecule type" value="Genomic_DNA"/>
</dbReference>
<dbReference type="eggNOG" id="KOG2048">
    <property type="taxonomic scope" value="Eukaryota"/>
</dbReference>
<dbReference type="SMART" id="SM00320">
    <property type="entry name" value="WD40"/>
    <property type="match status" value="7"/>
</dbReference>
<evidence type="ECO:0000256" key="1">
    <source>
        <dbReference type="PROSITE-ProRule" id="PRU00221"/>
    </source>
</evidence>
<dbReference type="GO" id="GO:0000462">
    <property type="term" value="P:maturation of SSU-rRNA from tricistronic rRNA transcript (SSU-rRNA, 5.8S rRNA, LSU-rRNA)"/>
    <property type="evidence" value="ECO:0007669"/>
    <property type="project" value="InterPro"/>
</dbReference>
<proteinExistence type="predicted"/>
<dbReference type="GeneID" id="20354100"/>
<dbReference type="AlphaFoldDB" id="J3PJG1"/>
<reference evidence="3" key="2">
    <citation type="submission" date="2010-07" db="EMBL/GenBank/DDBJ databases">
        <authorList>
            <consortium name="The Broad Institute Genome Sequencing Platform"/>
            <consortium name="Broad Institute Genome Sequencing Center for Infectious Disease"/>
            <person name="Ma L.-J."/>
            <person name="Dead R."/>
            <person name="Young S."/>
            <person name="Zeng Q."/>
            <person name="Koehrsen M."/>
            <person name="Alvarado L."/>
            <person name="Berlin A."/>
            <person name="Chapman S.B."/>
            <person name="Chen Z."/>
            <person name="Freedman E."/>
            <person name="Gellesch M."/>
            <person name="Goldberg J."/>
            <person name="Griggs A."/>
            <person name="Gujja S."/>
            <person name="Heilman E.R."/>
            <person name="Heiman D."/>
            <person name="Hepburn T."/>
            <person name="Howarth C."/>
            <person name="Jen D."/>
            <person name="Larson L."/>
            <person name="Mehta T."/>
            <person name="Neiman D."/>
            <person name="Pearson M."/>
            <person name="Roberts A."/>
            <person name="Saif S."/>
            <person name="Shea T."/>
            <person name="Shenoy N."/>
            <person name="Sisk P."/>
            <person name="Stolte C."/>
            <person name="Sykes S."/>
            <person name="Walk T."/>
            <person name="White J."/>
            <person name="Yandava C."/>
            <person name="Haas B."/>
            <person name="Nusbaum C."/>
            <person name="Birren B."/>
        </authorList>
    </citation>
    <scope>NUCLEOTIDE SEQUENCE</scope>
    <source>
        <strain evidence="3">R3-111a-1</strain>
    </source>
</reference>
<accession>J3PJG1</accession>
<dbReference type="SUPFAM" id="SSF82171">
    <property type="entry name" value="DPP6 N-terminal domain-like"/>
    <property type="match status" value="1"/>
</dbReference>
<reference evidence="4" key="4">
    <citation type="journal article" date="2015" name="G3 (Bethesda)">
        <title>Genome sequences of three phytopathogenic species of the Magnaporthaceae family of fungi.</title>
        <authorList>
            <person name="Okagaki L.H."/>
            <person name="Nunes C.C."/>
            <person name="Sailsbery J."/>
            <person name="Clay B."/>
            <person name="Brown D."/>
            <person name="John T."/>
            <person name="Oh Y."/>
            <person name="Young N."/>
            <person name="Fitzgerald M."/>
            <person name="Haas B.J."/>
            <person name="Zeng Q."/>
            <person name="Young S."/>
            <person name="Adiconis X."/>
            <person name="Fan L."/>
            <person name="Levin J.Z."/>
            <person name="Mitchell T.K."/>
            <person name="Okubara P.A."/>
            <person name="Farman M.L."/>
            <person name="Kohn L.M."/>
            <person name="Birren B."/>
            <person name="Ma L.-J."/>
            <person name="Dean R.A."/>
        </authorList>
    </citation>
    <scope>NUCLEOTIDE SEQUENCE</scope>
    <source>
        <strain evidence="4">R3-111a-1</strain>
    </source>
</reference>
<dbReference type="STRING" id="644352.J3PJG1"/>
<evidence type="ECO:0000313" key="4">
    <source>
        <dbReference type="EnsemblFungi" id="EJT68791"/>
    </source>
</evidence>
<dbReference type="InterPro" id="IPR046351">
    <property type="entry name" value="UTP4"/>
</dbReference>
<dbReference type="Pfam" id="PF00400">
    <property type="entry name" value="WD40"/>
    <property type="match status" value="2"/>
</dbReference>
<dbReference type="GO" id="GO:0032040">
    <property type="term" value="C:small-subunit processome"/>
    <property type="evidence" value="ECO:0007669"/>
    <property type="project" value="TreeGrafter"/>
</dbReference>
<dbReference type="Gene3D" id="2.130.10.10">
    <property type="entry name" value="YVTN repeat-like/Quinoprotein amine dehydrogenase"/>
    <property type="match status" value="3"/>
</dbReference>
<sequence>MDIHRCRFVPFPTSSINSLAFNRPYISAADKAQKQIPIRLAVGRENGDIEIWDPLEGAWHQEVIIHGGMGRKVDALVWATERDEPLADGGIAFGKSRLFSIGGGPTVTEWDLAKGKARKHASGQHGDIWCLGLQPAPQGQSPNRLVAGTGDGCLVLYSIEDDDLRLQRILVKSPSKKIHFVSIAFQSRHIVAVGCSDASIRVYDVRNGSVVRKMTLGRDLAGGSKDVIVWCVKALPNGDIVSGDSTGQVCIWDGKTYTQAQRIQSHSQDVLSLSVSANGSAIVSGGMDKKTVLYKRMSSQNARWAKVFHRRYHAHDVKAMAAFEGRGMSVIVSGGSDACPIVIPLREAGLENHRTLPHLPQAVPVASAPEARVVVSWWGREIQIWRLPERTPDPVGLDGELEGSQPPKALKRMLIKGNSDITSASVSSNGSLLVVSTAAELKLFQLDFESSISAREELRVTRITLPESVANLGATLSRVSPNGKWICLVREGSELMVLKTAIEPSTGEFCIHHGSDRQRLRRLHREAAQLASLSWVGTYSRRISHVAFSPDSRMLATADLAGYVDTWLVRGGVDGQDVEGGDDALADLSRSHDSSTDDSSDDESAARVPRGAWIRNPKASLIPKLPSAATVLSFSGDVPKGPAAQDTTPRAYELLAVTSTSRLLVFDAVGGTLIPWSRRNRYPQFPEAFRSSRDLIKGALWQGSRVWLYGLSSLFMFDLSQDLPLENQQGREPDHPKQGMKRKRDNNTSGAGGRMGTGCLDSLKVQKAVSADNGRTTEWVEMEMDDADEARLDALEHDEDDESDGGELQAMRAGRVADEEEAKEKTRGVGFWHTFKYRPILGAVPLESLAAASASGAARQRHLEMALIERPLWDVLPPRYVTDSERDDRTSRA</sequence>
<dbReference type="VEuPathDB" id="FungiDB:GGTG_13642"/>
<evidence type="ECO:0000313" key="5">
    <source>
        <dbReference type="Proteomes" id="UP000006039"/>
    </source>
</evidence>
<dbReference type="GO" id="GO:0034455">
    <property type="term" value="C:t-UTP complex"/>
    <property type="evidence" value="ECO:0007669"/>
    <property type="project" value="TreeGrafter"/>
</dbReference>
<reference evidence="5" key="1">
    <citation type="submission" date="2010-07" db="EMBL/GenBank/DDBJ databases">
        <title>The genome sequence of Gaeumannomyces graminis var. tritici strain R3-111a-1.</title>
        <authorList>
            <consortium name="The Broad Institute Genome Sequencing Platform"/>
            <person name="Ma L.-J."/>
            <person name="Dead R."/>
            <person name="Young S."/>
            <person name="Zeng Q."/>
            <person name="Koehrsen M."/>
            <person name="Alvarado L."/>
            <person name="Berlin A."/>
            <person name="Chapman S.B."/>
            <person name="Chen Z."/>
            <person name="Freedman E."/>
            <person name="Gellesch M."/>
            <person name="Goldberg J."/>
            <person name="Griggs A."/>
            <person name="Gujja S."/>
            <person name="Heilman E.R."/>
            <person name="Heiman D."/>
            <person name="Hepburn T."/>
            <person name="Howarth C."/>
            <person name="Jen D."/>
            <person name="Larson L."/>
            <person name="Mehta T."/>
            <person name="Neiman D."/>
            <person name="Pearson M."/>
            <person name="Roberts A."/>
            <person name="Saif S."/>
            <person name="Shea T."/>
            <person name="Shenoy N."/>
            <person name="Sisk P."/>
            <person name="Stolte C."/>
            <person name="Sykes S."/>
            <person name="Walk T."/>
            <person name="White J."/>
            <person name="Yandava C."/>
            <person name="Haas B."/>
            <person name="Nusbaum C."/>
            <person name="Birren B."/>
        </authorList>
    </citation>
    <scope>NUCLEOTIDE SEQUENCE [LARGE SCALE GENOMIC DNA]</scope>
    <source>
        <strain evidence="5">R3-111a-1</strain>
    </source>
</reference>
<dbReference type="GO" id="GO:0003723">
    <property type="term" value="F:RNA binding"/>
    <property type="evidence" value="ECO:0007669"/>
    <property type="project" value="TreeGrafter"/>
</dbReference>
<dbReference type="InterPro" id="IPR015943">
    <property type="entry name" value="WD40/YVTN_repeat-like_dom_sf"/>
</dbReference>
<dbReference type="OrthoDB" id="8883818at2759"/>
<dbReference type="PANTHER" id="PTHR44163">
    <property type="entry name" value="U3 SMALL NUCLEOLAR RNA-ASSOCIATED PROTEIN 4 HOMOLOG"/>
    <property type="match status" value="1"/>
</dbReference>
<dbReference type="PANTHER" id="PTHR44163:SF1">
    <property type="entry name" value="U3 SMALL NUCLEOLAR RNA-ASSOCIATED PROTEIN 4 HOMOLOG"/>
    <property type="match status" value="1"/>
</dbReference>
<dbReference type="Proteomes" id="UP000006039">
    <property type="component" value="Unassembled WGS sequence"/>
</dbReference>
<name>J3PJG1_GAET3</name>
<dbReference type="InterPro" id="IPR001680">
    <property type="entry name" value="WD40_rpt"/>
</dbReference>
<gene>
    <name evidence="4" type="primary">20354100</name>
    <name evidence="3" type="ORF">GGTG_13642</name>
</gene>